<keyword evidence="4 8" id="KW-0812">Transmembrane</keyword>
<dbReference type="GO" id="GO:0009968">
    <property type="term" value="P:negative regulation of signal transduction"/>
    <property type="evidence" value="ECO:0007669"/>
    <property type="project" value="UniProtKB-KW"/>
</dbReference>
<dbReference type="InterPro" id="IPR016137">
    <property type="entry name" value="RGS"/>
</dbReference>
<evidence type="ECO:0000313" key="12">
    <source>
        <dbReference type="Proteomes" id="UP000694397"/>
    </source>
</evidence>
<feature type="transmembrane region" description="Helical" evidence="8">
    <location>
        <begin position="397"/>
        <end position="417"/>
    </location>
</feature>
<dbReference type="PRINTS" id="PR01301">
    <property type="entry name" value="RGSPROTEIN"/>
</dbReference>
<evidence type="ECO:0000256" key="9">
    <source>
        <dbReference type="SAM" id="MobiDB-lite"/>
    </source>
</evidence>
<reference evidence="11 12" key="1">
    <citation type="submission" date="2019-04" db="EMBL/GenBank/DDBJ databases">
        <authorList>
            <consortium name="Wellcome Sanger Institute Data Sharing"/>
        </authorList>
    </citation>
    <scope>NUCLEOTIDE SEQUENCE [LARGE SCALE GENOMIC DNA]</scope>
</reference>
<protein>
    <recommendedName>
        <fullName evidence="8">XK-related protein</fullName>
    </recommendedName>
</protein>
<dbReference type="Proteomes" id="UP000694397">
    <property type="component" value="Chromosome 5"/>
</dbReference>
<feature type="transmembrane region" description="Helical" evidence="8">
    <location>
        <begin position="271"/>
        <end position="291"/>
    </location>
</feature>
<evidence type="ECO:0000256" key="8">
    <source>
        <dbReference type="RuleBase" id="RU910716"/>
    </source>
</evidence>
<feature type="domain" description="RGS" evidence="10">
    <location>
        <begin position="104"/>
        <end position="216"/>
    </location>
</feature>
<evidence type="ECO:0000256" key="3">
    <source>
        <dbReference type="ARBA" id="ARBA00022475"/>
    </source>
</evidence>
<keyword evidence="5" id="KW-0734">Signal transduction inhibitor</keyword>
<organism evidence="11 12">
    <name type="scientific">Scleropages formosus</name>
    <name type="common">Asian bonytongue</name>
    <name type="synonym">Osteoglossum formosum</name>
    <dbReference type="NCBI Taxonomy" id="113540"/>
    <lineage>
        <taxon>Eukaryota</taxon>
        <taxon>Metazoa</taxon>
        <taxon>Chordata</taxon>
        <taxon>Craniata</taxon>
        <taxon>Vertebrata</taxon>
        <taxon>Euteleostomi</taxon>
        <taxon>Actinopterygii</taxon>
        <taxon>Neopterygii</taxon>
        <taxon>Teleostei</taxon>
        <taxon>Osteoglossocephala</taxon>
        <taxon>Osteoglossomorpha</taxon>
        <taxon>Osteoglossiformes</taxon>
        <taxon>Osteoglossidae</taxon>
        <taxon>Scleropages</taxon>
    </lineage>
</organism>
<comment type="similarity">
    <text evidence="2 8">Belongs to the XK family.</text>
</comment>
<reference evidence="11" key="2">
    <citation type="submission" date="2025-08" db="UniProtKB">
        <authorList>
            <consortium name="Ensembl"/>
        </authorList>
    </citation>
    <scope>IDENTIFICATION</scope>
</reference>
<accession>A0A8C9T1C6</accession>
<dbReference type="FunFam" id="1.10.196.10:FF:000001">
    <property type="entry name" value="Regulator of G-protein signaling 8"/>
    <property type="match status" value="1"/>
</dbReference>
<keyword evidence="12" id="KW-1185">Reference proteome</keyword>
<evidence type="ECO:0000256" key="1">
    <source>
        <dbReference type="ARBA" id="ARBA00004651"/>
    </source>
</evidence>
<dbReference type="InterPro" id="IPR050895">
    <property type="entry name" value="XK-related_scramblase"/>
</dbReference>
<dbReference type="PROSITE" id="PS50132">
    <property type="entry name" value="RGS"/>
    <property type="match status" value="1"/>
</dbReference>
<name>A0A8C9T1C6_SCLFO</name>
<proteinExistence type="inferred from homology"/>
<dbReference type="InterPro" id="IPR044926">
    <property type="entry name" value="RGS_subdomain_2"/>
</dbReference>
<dbReference type="InterPro" id="IPR018629">
    <property type="entry name" value="XK-rel"/>
</dbReference>
<dbReference type="GO" id="GO:0005886">
    <property type="term" value="C:plasma membrane"/>
    <property type="evidence" value="ECO:0007669"/>
    <property type="project" value="UniProtKB-SubCell"/>
</dbReference>
<dbReference type="Ensembl" id="ENSSFOT00015044607.1">
    <property type="protein sequence ID" value="ENSSFOP00015041674.1"/>
    <property type="gene ID" value="ENSSFOG00015032224.1"/>
</dbReference>
<feature type="region of interest" description="Disordered" evidence="9">
    <location>
        <begin position="570"/>
        <end position="589"/>
    </location>
</feature>
<dbReference type="SUPFAM" id="SSF48097">
    <property type="entry name" value="Regulator of G-protein signaling, RGS"/>
    <property type="match status" value="1"/>
</dbReference>
<dbReference type="GO" id="GO:1902742">
    <property type="term" value="P:apoptotic process involved in development"/>
    <property type="evidence" value="ECO:0007669"/>
    <property type="project" value="TreeGrafter"/>
</dbReference>
<keyword evidence="3" id="KW-1003">Cell membrane</keyword>
<sequence>MCFRKRNGYRPPDHFNAKIYTGPIPVEREPSMVRGGQTPLQIATTTPQRPNACCFCWSCCCSCSWSEEQRRARRRTKDTRLETTSNCEVCAKPTPEEARQWSQSFDRLMRSPAGRNTFREFLRTEFSEENMLFWLACEDLKQELSTSAIQEKARLIYEDYVSILSPKEVSLDARVREVINRKILEPTPHTFEDAQLQIYTLMHRDSYPRYLHTLYLGAQSRWQGDGDRRRRHLRLLFESADVSVLRLLESFLKSAPQLVLQLSIALHSHQVLPLQGLCVLAALVSLSWTVASYQKVLRECRDDKAPLSYKAVLVQALWHMFSIGARATAFALFASVFQLYFGTFVVAHWCLMTFWVIQGETDFCMSKWEEIVYDMMVGVIYVFCWFNVREGHERRRLLAYCSVVLAENMVLVALWYLYRGPQTSDSCALLVLCAVACSQALGTFFMLVYYCLLHPDGDARWGCVRGAADEPCEGVATPVPPLDTIAGPPGTLQRTTAEEQADRDCDPPVFRVRPCAEPFGPAPCAPREEGPIILIDLPRKKYPAWDAHFIDRRLRKTILLLESTSPVTPRLQYRSPRAPRELAEYETTV</sequence>
<reference evidence="11" key="3">
    <citation type="submission" date="2025-09" db="UniProtKB">
        <authorList>
            <consortium name="Ensembl"/>
        </authorList>
    </citation>
    <scope>IDENTIFICATION</scope>
</reference>
<feature type="transmembrane region" description="Helical" evidence="8">
    <location>
        <begin position="371"/>
        <end position="388"/>
    </location>
</feature>
<dbReference type="Gene3D" id="1.10.167.10">
    <property type="entry name" value="Regulator of G-protein Signalling 4, domain 2"/>
    <property type="match status" value="1"/>
</dbReference>
<dbReference type="InterPro" id="IPR036305">
    <property type="entry name" value="RGS_sf"/>
</dbReference>
<evidence type="ECO:0000256" key="2">
    <source>
        <dbReference type="ARBA" id="ARBA00008789"/>
    </source>
</evidence>
<gene>
    <name evidence="11" type="primary">XKR7</name>
    <name evidence="11" type="synonym">LOC108926403</name>
</gene>
<evidence type="ECO:0000256" key="5">
    <source>
        <dbReference type="ARBA" id="ARBA00022700"/>
    </source>
</evidence>
<keyword evidence="6 8" id="KW-1133">Transmembrane helix</keyword>
<dbReference type="OrthoDB" id="6356248at2759"/>
<dbReference type="SMART" id="SM00315">
    <property type="entry name" value="RGS"/>
    <property type="match status" value="1"/>
</dbReference>
<dbReference type="GO" id="GO:0070782">
    <property type="term" value="P:phosphatidylserine exposure on apoptotic cell surface"/>
    <property type="evidence" value="ECO:0007669"/>
    <property type="project" value="TreeGrafter"/>
</dbReference>
<dbReference type="PANTHER" id="PTHR16024:SF25">
    <property type="entry name" value="XK-RELATED PROTEIN"/>
    <property type="match status" value="1"/>
</dbReference>
<evidence type="ECO:0000313" key="11">
    <source>
        <dbReference type="Ensembl" id="ENSSFOP00015041674.1"/>
    </source>
</evidence>
<dbReference type="GeneTree" id="ENSGT01140000282533"/>
<evidence type="ECO:0000256" key="6">
    <source>
        <dbReference type="ARBA" id="ARBA00022989"/>
    </source>
</evidence>
<comment type="subcellular location">
    <subcellularLocation>
        <location evidence="1">Cell membrane</location>
        <topology evidence="1">Multi-pass membrane protein</topology>
    </subcellularLocation>
    <subcellularLocation>
        <location evidence="8">Membrane</location>
        <topology evidence="8">Multi-pass membrane protein</topology>
    </subcellularLocation>
</comment>
<dbReference type="Pfam" id="PF09815">
    <property type="entry name" value="XK-related"/>
    <property type="match status" value="1"/>
</dbReference>
<evidence type="ECO:0000256" key="4">
    <source>
        <dbReference type="ARBA" id="ARBA00022692"/>
    </source>
</evidence>
<feature type="transmembrane region" description="Helical" evidence="8">
    <location>
        <begin position="429"/>
        <end position="452"/>
    </location>
</feature>
<dbReference type="FunFam" id="1.10.167.10:FF:000001">
    <property type="entry name" value="Putative regulator of g-protein signaling 12"/>
    <property type="match status" value="1"/>
</dbReference>
<dbReference type="PANTHER" id="PTHR16024">
    <property type="entry name" value="XK-RELATED PROTEIN"/>
    <property type="match status" value="1"/>
</dbReference>
<dbReference type="GO" id="GO:0043652">
    <property type="term" value="P:engulfment of apoptotic cell"/>
    <property type="evidence" value="ECO:0007669"/>
    <property type="project" value="TreeGrafter"/>
</dbReference>
<feature type="transmembrane region" description="Helical" evidence="8">
    <location>
        <begin position="339"/>
        <end position="359"/>
    </location>
</feature>
<evidence type="ECO:0000259" key="10">
    <source>
        <dbReference type="PROSITE" id="PS50132"/>
    </source>
</evidence>
<evidence type="ECO:0000256" key="7">
    <source>
        <dbReference type="ARBA" id="ARBA00023136"/>
    </source>
</evidence>
<keyword evidence="7 8" id="KW-0472">Membrane</keyword>
<dbReference type="AlphaFoldDB" id="A0A8C9T1C6"/>